<name>A0A0P1KQY8_9SACH</name>
<dbReference type="GO" id="GO:0000324">
    <property type="term" value="C:fungal-type vacuole"/>
    <property type="evidence" value="ECO:0007669"/>
    <property type="project" value="TreeGrafter"/>
</dbReference>
<keyword evidence="3" id="KW-0813">Transport</keyword>
<dbReference type="OrthoDB" id="1641903at2759"/>
<dbReference type="GO" id="GO:0005886">
    <property type="term" value="C:plasma membrane"/>
    <property type="evidence" value="ECO:0007669"/>
    <property type="project" value="TreeGrafter"/>
</dbReference>
<dbReference type="PANTHER" id="PTHR42810">
    <property type="entry name" value="PURINE PERMEASE C1399.01C-RELATED"/>
    <property type="match status" value="1"/>
</dbReference>
<organism evidence="9 10">
    <name type="scientific">Lachancea quebecensis</name>
    <dbReference type="NCBI Taxonomy" id="1654605"/>
    <lineage>
        <taxon>Eukaryota</taxon>
        <taxon>Fungi</taxon>
        <taxon>Dikarya</taxon>
        <taxon>Ascomycota</taxon>
        <taxon>Saccharomycotina</taxon>
        <taxon>Saccharomycetes</taxon>
        <taxon>Saccharomycetales</taxon>
        <taxon>Saccharomycetaceae</taxon>
        <taxon>Lachancea</taxon>
    </lineage>
</organism>
<dbReference type="EMBL" id="LN890542">
    <property type="protein sequence ID" value="CUS21173.1"/>
    <property type="molecule type" value="Genomic_DNA"/>
</dbReference>
<feature type="transmembrane region" description="Helical" evidence="8">
    <location>
        <begin position="425"/>
        <end position="447"/>
    </location>
</feature>
<protein>
    <submittedName>
        <fullName evidence="9">LAQU0S02e07602g1_1</fullName>
    </submittedName>
</protein>
<dbReference type="PANTHER" id="PTHR42810:SF2">
    <property type="entry name" value="PURINE PERMEASE C1399.01C-RELATED"/>
    <property type="match status" value="1"/>
</dbReference>
<accession>A0A0P1KQY8</accession>
<feature type="compositionally biased region" description="Polar residues" evidence="7">
    <location>
        <begin position="590"/>
        <end position="602"/>
    </location>
</feature>
<keyword evidence="6 8" id="KW-0472">Membrane</keyword>
<dbReference type="Pfam" id="PF00860">
    <property type="entry name" value="Xan_ur_permease"/>
    <property type="match status" value="1"/>
</dbReference>
<evidence type="ECO:0000256" key="8">
    <source>
        <dbReference type="SAM" id="Phobius"/>
    </source>
</evidence>
<dbReference type="AlphaFoldDB" id="A0A0P1KQY8"/>
<feature type="transmembrane region" description="Helical" evidence="8">
    <location>
        <begin position="484"/>
        <end position="503"/>
    </location>
</feature>
<evidence type="ECO:0000256" key="6">
    <source>
        <dbReference type="ARBA" id="ARBA00023136"/>
    </source>
</evidence>
<feature type="transmembrane region" description="Helical" evidence="8">
    <location>
        <begin position="268"/>
        <end position="287"/>
    </location>
</feature>
<feature type="transmembrane region" description="Helical" evidence="8">
    <location>
        <begin position="523"/>
        <end position="545"/>
    </location>
</feature>
<gene>
    <name evidence="9" type="ORF">LAQU0_S02e07602g</name>
</gene>
<dbReference type="GO" id="GO:0042907">
    <property type="term" value="F:xanthine transmembrane transporter activity"/>
    <property type="evidence" value="ECO:0007669"/>
    <property type="project" value="TreeGrafter"/>
</dbReference>
<feature type="transmembrane region" description="Helical" evidence="8">
    <location>
        <begin position="221"/>
        <end position="239"/>
    </location>
</feature>
<proteinExistence type="inferred from homology"/>
<feature type="transmembrane region" description="Helical" evidence="8">
    <location>
        <begin position="145"/>
        <end position="165"/>
    </location>
</feature>
<dbReference type="NCBIfam" id="TIGR00801">
    <property type="entry name" value="ncs2"/>
    <property type="match status" value="1"/>
</dbReference>
<dbReference type="InterPro" id="IPR006042">
    <property type="entry name" value="Xan_ur_permease"/>
</dbReference>
<keyword evidence="5 8" id="KW-1133">Transmembrane helix</keyword>
<keyword evidence="4 8" id="KW-0812">Transmembrane</keyword>
<feature type="transmembrane region" description="Helical" evidence="8">
    <location>
        <begin position="338"/>
        <end position="355"/>
    </location>
</feature>
<evidence type="ECO:0000256" key="5">
    <source>
        <dbReference type="ARBA" id="ARBA00022989"/>
    </source>
</evidence>
<evidence type="ECO:0000256" key="1">
    <source>
        <dbReference type="ARBA" id="ARBA00004141"/>
    </source>
</evidence>
<evidence type="ECO:0000313" key="9">
    <source>
        <dbReference type="EMBL" id="CUS21173.1"/>
    </source>
</evidence>
<evidence type="ECO:0000256" key="3">
    <source>
        <dbReference type="ARBA" id="ARBA00022448"/>
    </source>
</evidence>
<sequence length="620" mass="66973">MEFEESSQEASAVRVGDRVRSTWQKMLHKFTTKEGLMGDYDYAFLFTPSYPFKDWINRKRGIEPMHRDQPFFSVHSEMPIFLGLLLGLQHSLAMLAGVITPPIIISSVANFPTEIQQYLVSASLIVSAIMSSIQITRFHIPYTPYYIGSGLLSVVGTSFATITIVEKAFPVMYTSGFCPIEADGTKGPCYAGYGALLGTAACCALLEMAMSFTPPKVLQKIFPKIVTGPVVLCIAVSLIQSGFNDWVGGSGCVGSICPSEGAPMAGEWGSARFVGLGFLVFTTIVTCEKWGSPIMKSCAVIVGLIVGCVVAAACGYFDRTSIDSAPAATFLWVHTFPLKVYGPMVLPMLVMYIVLAQECIGDVTATCDVSRMEVEGEIYESRIQGAVLSDGCSGVLSALFTLPPMSTFAQNNGVISLTKCANRQVGYWCCFFLLLMGIFAKFGAALVSIPKPVLGGMTTFLFTSVAVSGLKIISTIPFTRRDRFVLTGTLLFGFGAILVPNWFENFFHYSGSNESLQGFLNAIILIMESGFAIAGVAGIILNLMIPQELDEDLMDDIEIQQGNLTALEGQRSTLTEGGPVLTNKAKEAMSKNNRTSNPQNSFEGKDDRIFVSAGETSPST</sequence>
<feature type="transmembrane region" description="Helical" evidence="8">
    <location>
        <begin position="115"/>
        <end position="133"/>
    </location>
</feature>
<keyword evidence="10" id="KW-1185">Reference proteome</keyword>
<feature type="region of interest" description="Disordered" evidence="7">
    <location>
        <begin position="585"/>
        <end position="620"/>
    </location>
</feature>
<evidence type="ECO:0000313" key="10">
    <source>
        <dbReference type="Proteomes" id="UP000236544"/>
    </source>
</evidence>
<dbReference type="Proteomes" id="UP000236544">
    <property type="component" value="Unassembled WGS sequence"/>
</dbReference>
<comment type="similarity">
    <text evidence="2">Belongs to the nucleobase:cation symporter-2 (NCS2) (TC 2.A.40) family.</text>
</comment>
<feature type="transmembrane region" description="Helical" evidence="8">
    <location>
        <begin position="80"/>
        <end position="103"/>
    </location>
</feature>
<evidence type="ECO:0000256" key="2">
    <source>
        <dbReference type="ARBA" id="ARBA00008821"/>
    </source>
</evidence>
<feature type="transmembrane region" description="Helical" evidence="8">
    <location>
        <begin position="453"/>
        <end position="472"/>
    </location>
</feature>
<reference evidence="10" key="1">
    <citation type="submission" date="2015-10" db="EMBL/GenBank/DDBJ databases">
        <authorList>
            <person name="Devillers H."/>
        </authorList>
    </citation>
    <scope>NUCLEOTIDE SEQUENCE [LARGE SCALE GENOMIC DNA]</scope>
</reference>
<comment type="subcellular location">
    <subcellularLocation>
        <location evidence="1">Membrane</location>
        <topology evidence="1">Multi-pass membrane protein</topology>
    </subcellularLocation>
</comment>
<evidence type="ECO:0000256" key="4">
    <source>
        <dbReference type="ARBA" id="ARBA00022692"/>
    </source>
</evidence>
<dbReference type="InterPro" id="IPR006043">
    <property type="entry name" value="NCS2"/>
</dbReference>
<evidence type="ECO:0000256" key="7">
    <source>
        <dbReference type="SAM" id="MobiDB-lite"/>
    </source>
</evidence>
<feature type="transmembrane region" description="Helical" evidence="8">
    <location>
        <begin position="299"/>
        <end position="318"/>
    </location>
</feature>
<feature type="transmembrane region" description="Helical" evidence="8">
    <location>
        <begin position="190"/>
        <end position="209"/>
    </location>
</feature>